<evidence type="ECO:0000256" key="4">
    <source>
        <dbReference type="ARBA" id="ARBA00022989"/>
    </source>
</evidence>
<evidence type="ECO:0000256" key="2">
    <source>
        <dbReference type="ARBA" id="ARBA00022475"/>
    </source>
</evidence>
<proteinExistence type="inferred from homology"/>
<dbReference type="PANTHER" id="PTHR12677:SF59">
    <property type="entry name" value="GOLGI APPARATUS MEMBRANE PROTEIN TVP38-RELATED"/>
    <property type="match status" value="1"/>
</dbReference>
<dbReference type="AlphaFoldDB" id="A0A8J7DYG3"/>
<dbReference type="GO" id="GO:0005886">
    <property type="term" value="C:plasma membrane"/>
    <property type="evidence" value="ECO:0007669"/>
    <property type="project" value="UniProtKB-SubCell"/>
</dbReference>
<keyword evidence="9" id="KW-1185">Reference proteome</keyword>
<reference evidence="8" key="1">
    <citation type="submission" date="2020-10" db="EMBL/GenBank/DDBJ databases">
        <authorList>
            <person name="Castelo-Branco R."/>
            <person name="Eusebio N."/>
            <person name="Adriana R."/>
            <person name="Vieira A."/>
            <person name="Brugerolle De Fraissinette N."/>
            <person name="Rezende De Castro R."/>
            <person name="Schneider M.P."/>
            <person name="Vasconcelos V."/>
            <person name="Leao P.N."/>
        </authorList>
    </citation>
    <scope>NUCLEOTIDE SEQUENCE</scope>
    <source>
        <strain evidence="8">LEGE 07157</strain>
    </source>
</reference>
<evidence type="ECO:0000313" key="9">
    <source>
        <dbReference type="Proteomes" id="UP000654482"/>
    </source>
</evidence>
<comment type="similarity">
    <text evidence="6">Belongs to the TVP38/TMEM64 family.</text>
</comment>
<dbReference type="InterPro" id="IPR015414">
    <property type="entry name" value="TMEM64"/>
</dbReference>
<comment type="caution">
    <text evidence="8">The sequence shown here is derived from an EMBL/GenBank/DDBJ whole genome shotgun (WGS) entry which is preliminary data.</text>
</comment>
<feature type="transmembrane region" description="Helical" evidence="6">
    <location>
        <begin position="167"/>
        <end position="187"/>
    </location>
</feature>
<keyword evidence="2 6" id="KW-1003">Cell membrane</keyword>
<feature type="transmembrane region" description="Helical" evidence="6">
    <location>
        <begin position="88"/>
        <end position="110"/>
    </location>
</feature>
<evidence type="ECO:0000256" key="6">
    <source>
        <dbReference type="RuleBase" id="RU366058"/>
    </source>
</evidence>
<dbReference type="InterPro" id="IPR032816">
    <property type="entry name" value="VTT_dom"/>
</dbReference>
<accession>A0A8J7DYG3</accession>
<keyword evidence="5 6" id="KW-0472">Membrane</keyword>
<evidence type="ECO:0000256" key="5">
    <source>
        <dbReference type="ARBA" id="ARBA00023136"/>
    </source>
</evidence>
<feature type="transmembrane region" description="Helical" evidence="6">
    <location>
        <begin position="199"/>
        <end position="218"/>
    </location>
</feature>
<dbReference type="Pfam" id="PF09335">
    <property type="entry name" value="VTT_dom"/>
    <property type="match status" value="1"/>
</dbReference>
<organism evidence="8 9">
    <name type="scientific">Lusitaniella coriacea LEGE 07157</name>
    <dbReference type="NCBI Taxonomy" id="945747"/>
    <lineage>
        <taxon>Bacteria</taxon>
        <taxon>Bacillati</taxon>
        <taxon>Cyanobacteriota</taxon>
        <taxon>Cyanophyceae</taxon>
        <taxon>Spirulinales</taxon>
        <taxon>Lusitaniellaceae</taxon>
        <taxon>Lusitaniella</taxon>
    </lineage>
</organism>
<feature type="domain" description="VTT" evidence="7">
    <location>
        <begin position="69"/>
        <end position="186"/>
    </location>
</feature>
<name>A0A8J7DYG3_9CYAN</name>
<dbReference type="RefSeq" id="WP_194030544.1">
    <property type="nucleotide sequence ID" value="NZ_JADEWZ010000025.1"/>
</dbReference>
<feature type="transmembrane region" description="Helical" evidence="6">
    <location>
        <begin position="49"/>
        <end position="82"/>
    </location>
</feature>
<evidence type="ECO:0000256" key="1">
    <source>
        <dbReference type="ARBA" id="ARBA00004651"/>
    </source>
</evidence>
<gene>
    <name evidence="8" type="ORF">IQ249_16260</name>
</gene>
<dbReference type="PANTHER" id="PTHR12677">
    <property type="entry name" value="GOLGI APPARATUS MEMBRANE PROTEIN TVP38-RELATED"/>
    <property type="match status" value="1"/>
</dbReference>
<sequence>MRQWFEKLVKSPRGWFAIALLSCILHCFLVGPCPIFLNQDAIVAYLHQLGSWSIFAFIIAYIVLTLIGIPGTILTIAGGVVFGLVWGTVWSVIGATLGAIGAFLLARYFLHDWVQRQFRHHQMLERFEQAVTKMPLQFVLAIRFAPISPFNVVNFLFGLTPIQLKPYAIGTLLGIIPGTLAYTWLGVAGREALSGGNSTPLFLALGFLALLSLLPFFAKGKDARFQRGLSKDSTRVG</sequence>
<protein>
    <recommendedName>
        <fullName evidence="6">TVP38/TMEM64 family membrane protein</fullName>
    </recommendedName>
</protein>
<keyword evidence="4 6" id="KW-1133">Transmembrane helix</keyword>
<dbReference type="Proteomes" id="UP000654482">
    <property type="component" value="Unassembled WGS sequence"/>
</dbReference>
<dbReference type="EMBL" id="JADEWZ010000025">
    <property type="protein sequence ID" value="MBE9117455.1"/>
    <property type="molecule type" value="Genomic_DNA"/>
</dbReference>
<keyword evidence="3 6" id="KW-0812">Transmembrane</keyword>
<comment type="subcellular location">
    <subcellularLocation>
        <location evidence="1 6">Cell membrane</location>
        <topology evidence="1 6">Multi-pass membrane protein</topology>
    </subcellularLocation>
</comment>
<evidence type="ECO:0000259" key="7">
    <source>
        <dbReference type="Pfam" id="PF09335"/>
    </source>
</evidence>
<evidence type="ECO:0000313" key="8">
    <source>
        <dbReference type="EMBL" id="MBE9117455.1"/>
    </source>
</evidence>
<feature type="transmembrane region" description="Helical" evidence="6">
    <location>
        <begin position="15"/>
        <end position="37"/>
    </location>
</feature>
<evidence type="ECO:0000256" key="3">
    <source>
        <dbReference type="ARBA" id="ARBA00022692"/>
    </source>
</evidence>